<dbReference type="Proteomes" id="UP000176244">
    <property type="component" value="Unassembled WGS sequence"/>
</dbReference>
<reference evidence="2 3" key="1">
    <citation type="submission" date="2015-09" db="EMBL/GenBank/DDBJ databases">
        <title>Genome sequence of Acetobacterium wieringae DSM 1911.</title>
        <authorList>
            <person name="Poehlein A."/>
            <person name="Bengelsdorf F.R."/>
            <person name="Schiel-Bengelsdorf B."/>
            <person name="Duerre P."/>
            <person name="Daniel R."/>
        </authorList>
    </citation>
    <scope>NUCLEOTIDE SEQUENCE [LARGE SCALE GENOMIC DNA]</scope>
    <source>
        <strain evidence="2 3">DSM 1911</strain>
    </source>
</reference>
<evidence type="ECO:0000313" key="3">
    <source>
        <dbReference type="Proteomes" id="UP000176244"/>
    </source>
</evidence>
<organism evidence="2 3">
    <name type="scientific">Acetobacterium wieringae</name>
    <dbReference type="NCBI Taxonomy" id="52694"/>
    <lineage>
        <taxon>Bacteria</taxon>
        <taxon>Bacillati</taxon>
        <taxon>Bacillota</taxon>
        <taxon>Clostridia</taxon>
        <taxon>Eubacteriales</taxon>
        <taxon>Eubacteriaceae</taxon>
        <taxon>Acetobacterium</taxon>
    </lineage>
</organism>
<comment type="caution">
    <text evidence="2">The sequence shown here is derived from an EMBL/GenBank/DDBJ whole genome shotgun (WGS) entry which is preliminary data.</text>
</comment>
<proteinExistence type="predicted"/>
<protein>
    <submittedName>
        <fullName evidence="2">Uncharacterized protein</fullName>
    </submittedName>
</protein>
<dbReference type="STRING" id="52694.ACWI_01600"/>
<dbReference type="EMBL" id="LKEU01000010">
    <property type="protein sequence ID" value="OFV72249.1"/>
    <property type="molecule type" value="Genomic_DNA"/>
</dbReference>
<evidence type="ECO:0000313" key="2">
    <source>
        <dbReference type="EMBL" id="OFV72249.1"/>
    </source>
</evidence>
<keyword evidence="1" id="KW-0472">Membrane</keyword>
<keyword evidence="1" id="KW-0812">Transmembrane</keyword>
<gene>
    <name evidence="2" type="ORF">ACWI_01600</name>
</gene>
<feature type="transmembrane region" description="Helical" evidence="1">
    <location>
        <begin position="67"/>
        <end position="89"/>
    </location>
</feature>
<accession>A0A1F2PLE7</accession>
<keyword evidence="1" id="KW-1133">Transmembrane helix</keyword>
<feature type="transmembrane region" description="Helical" evidence="1">
    <location>
        <begin position="34"/>
        <end position="55"/>
    </location>
</feature>
<dbReference type="OrthoDB" id="9918736at2"/>
<dbReference type="AlphaFoldDB" id="A0A1F2PLE7"/>
<name>A0A1F2PLE7_9FIRM</name>
<evidence type="ECO:0000256" key="1">
    <source>
        <dbReference type="SAM" id="Phobius"/>
    </source>
</evidence>
<dbReference type="RefSeq" id="WP_070369535.1">
    <property type="nucleotide sequence ID" value="NZ_LKEU01000010.1"/>
</dbReference>
<sequence length="220" mass="25835">METTLDVKCNQIKDSSMDTYQFDAVAYRRIRLPWLLLVLFLSFAVDGILIGIWQTGVNPEAKYYWDVGFAFLCFINLVFVKGVSLYIYWHTKKMRLRSYVRLEKDVVVHYLLRTRMSHWQVETAKETSFAADGKAEYLFADTVFIWQVKTIKRRPNGSIVIEGIIESETLNEGWEEYSPEDGKALIKMIKRHRIPAYYQEMDEIINALERLRLKKILSGS</sequence>